<accession>A0A0K2CNK8</accession>
<dbReference type="Proteomes" id="UP000208104">
    <property type="component" value="Segment"/>
</dbReference>
<keyword evidence="2" id="KW-1185">Reference proteome</keyword>
<dbReference type="RefSeq" id="YP_009199147.1">
    <property type="nucleotide sequence ID" value="NC_028805.1"/>
</dbReference>
<dbReference type="EMBL" id="KT151955">
    <property type="protein sequence ID" value="ALA07215.1"/>
    <property type="molecule type" value="Genomic_DNA"/>
</dbReference>
<sequence length="60" mass="6946">MQPINKTFNAMIQGSDLVSLPDDTDLNKSVPFMQYNRATRRAAIKEAKRTQKHLKNRSRN</sequence>
<proteinExistence type="predicted"/>
<evidence type="ECO:0000313" key="1">
    <source>
        <dbReference type="EMBL" id="ALA07215.1"/>
    </source>
</evidence>
<reference evidence="1 2" key="1">
    <citation type="journal article" date="2015" name="Genome Announc.">
        <title>Genome Sequences of Five Additional Brevibacillus laterosporus Bacteriophages.</title>
        <authorList>
            <person name="Merrill B.D."/>
            <person name="Berg J.A."/>
            <person name="Graves K.A."/>
            <person name="Ward A.T."/>
            <person name="Hilton J.A."/>
            <person name="Wake B.N."/>
            <person name="Grose J.H."/>
            <person name="Breakwell D.P."/>
            <person name="Burnett S.H."/>
        </authorList>
    </citation>
    <scope>NUCLEOTIDE SEQUENCE [LARGE SCALE GENOMIC DNA]</scope>
</reference>
<organism evidence="1 2">
    <name type="scientific">Brevibacillus phage Jenst</name>
    <dbReference type="NCBI Taxonomy" id="1691954"/>
    <lineage>
        <taxon>Viruses</taxon>
        <taxon>Duplodnaviria</taxon>
        <taxon>Heunggongvirae</taxon>
        <taxon>Uroviricota</taxon>
        <taxon>Caudoviricetes</taxon>
        <taxon>Jenstvirus</taxon>
        <taxon>Jenstvirus jenst</taxon>
    </lineage>
</organism>
<evidence type="ECO:0000313" key="2">
    <source>
        <dbReference type="Proteomes" id="UP000208104"/>
    </source>
</evidence>
<gene>
    <name evidence="1" type="ORF">JENST_86</name>
</gene>
<name>A0A0K2CNK8_9CAUD</name>
<protein>
    <submittedName>
        <fullName evidence="1">Uncharacterized protein</fullName>
    </submittedName>
</protein>
<dbReference type="KEGG" id="vg:26626034"/>
<dbReference type="GeneID" id="26626034"/>